<evidence type="ECO:0000313" key="2">
    <source>
        <dbReference type="Proteomes" id="UP000001064"/>
    </source>
</evidence>
<dbReference type="PANTHER" id="PTHR32488:SF76">
    <property type="entry name" value="ANKYRIN REPEAT-CONTAINING PROTEIN-RELATED"/>
    <property type="match status" value="1"/>
</dbReference>
<name>F0ZVB1_DICPU</name>
<organism evidence="1 2">
    <name type="scientific">Dictyostelium purpureum</name>
    <name type="common">Slime mold</name>
    <dbReference type="NCBI Taxonomy" id="5786"/>
    <lineage>
        <taxon>Eukaryota</taxon>
        <taxon>Amoebozoa</taxon>
        <taxon>Evosea</taxon>
        <taxon>Eumycetozoa</taxon>
        <taxon>Dictyostelia</taxon>
        <taxon>Dictyosteliales</taxon>
        <taxon>Dictyosteliaceae</taxon>
        <taxon>Dictyostelium</taxon>
    </lineage>
</organism>
<dbReference type="KEGG" id="dpp:DICPUDRAFT_82028"/>
<dbReference type="AlphaFoldDB" id="F0ZVB1"/>
<dbReference type="VEuPathDB" id="AmoebaDB:DICPUDRAFT_82028"/>
<proteinExistence type="predicted"/>
<dbReference type="GeneID" id="10507544"/>
<dbReference type="RefSeq" id="XP_003291353.1">
    <property type="nucleotide sequence ID" value="XM_003291305.1"/>
</dbReference>
<keyword evidence="2" id="KW-1185">Reference proteome</keyword>
<sequence>MNIITNTNTNSSSKNKIVYSPKESNEYNISYNNTNINIDNINNNSSGSNEDLFWTVFRNKKINKQIFSKLDSFLSPSYESLYDISFVIDRYENAKEIFIDKVKSSQYLFIDFEKLFRLIKNDFNFYQRLFNNQIYTDQIPNHSSLLNQAILSNSLAAVKGLVERFNFIPTKDIFRMMLNNHSLYGSLKMLKYLKFDLNIKSPTIESKDYGEARCTESNPLKKFKSLYFLYSQDVLSSRFFYDVSAKIFKGSPKEEESIFKETFKLKYLVDACKIISLIINIHNTIYNGIDNNSNINSDNSTIINNNNKRTGEEDETKVYFTVDEIKLLKFTKDQLNSNLSSYIINNVNNLKSIKVLVEMYYLIIKYNRTEKKNSYVNTLLEIFKKKSDSAKHSLYYKFFDHDIDKRFTNTTDQPIDRFIISLSHGCVDLATNSLFYVNLNCLMSHFNSGNRSHIFKYCSSANERVKYVVGIGESFLKFDQINSIKKGPYFSFIHFFLLLVYHDNLGLVEFASELYSGNIYDYIDRIGFNFLITPYIVSKKMLEYLYSNFKSLFLIDKHATWFFFCNEELLIHYEKLVHADGKTLTWKFNQEIKVEKTLVSNSSIKFIARALQLPSLYLDAETPHVLKLLNLGSSVESIKYSRDNYKYYKKVFKYINFSIFPLQLFGSRGCGHNIIKIFNWVVHRNKDRLFVCSYFPNRTGTDSNTRYDSQPIQNKRFIFSHQEYVKYLVLSKNYKILFSNYSKELFSNDRPYLAFILDNRDLKSIQEIFNIMDSDDDKANEYKECILKQILIPATQHPSIPIFDLVLNKFQIFLNFKIYNIVHYSLIYEFINCHFKNKQLAQYFIKNQNIAGYLKEIYIFNFTE</sequence>
<evidence type="ECO:0000313" key="1">
    <source>
        <dbReference type="EMBL" id="EGC32103.1"/>
    </source>
</evidence>
<dbReference type="EMBL" id="GL871211">
    <property type="protein sequence ID" value="EGC32103.1"/>
    <property type="molecule type" value="Genomic_DNA"/>
</dbReference>
<reference evidence="2" key="1">
    <citation type="journal article" date="2011" name="Genome Biol.">
        <title>Comparative genomics of the social amoebae Dictyostelium discoideum and Dictyostelium purpureum.</title>
        <authorList>
            <consortium name="US DOE Joint Genome Institute (JGI-PGF)"/>
            <person name="Sucgang R."/>
            <person name="Kuo A."/>
            <person name="Tian X."/>
            <person name="Salerno W."/>
            <person name="Parikh A."/>
            <person name="Feasley C.L."/>
            <person name="Dalin E."/>
            <person name="Tu H."/>
            <person name="Huang E."/>
            <person name="Barry K."/>
            <person name="Lindquist E."/>
            <person name="Shapiro H."/>
            <person name="Bruce D."/>
            <person name="Schmutz J."/>
            <person name="Salamov A."/>
            <person name="Fey P."/>
            <person name="Gaudet P."/>
            <person name="Anjard C."/>
            <person name="Babu M.M."/>
            <person name="Basu S."/>
            <person name="Bushmanova Y."/>
            <person name="van der Wel H."/>
            <person name="Katoh-Kurasawa M."/>
            <person name="Dinh C."/>
            <person name="Coutinho P.M."/>
            <person name="Saito T."/>
            <person name="Elias M."/>
            <person name="Schaap P."/>
            <person name="Kay R.R."/>
            <person name="Henrissat B."/>
            <person name="Eichinger L."/>
            <person name="Rivero F."/>
            <person name="Putnam N.H."/>
            <person name="West C.M."/>
            <person name="Loomis W.F."/>
            <person name="Chisholm R.L."/>
            <person name="Shaulsky G."/>
            <person name="Strassmann J.E."/>
            <person name="Queller D.C."/>
            <person name="Kuspa A."/>
            <person name="Grigoriev I.V."/>
        </authorList>
    </citation>
    <scope>NUCLEOTIDE SEQUENCE [LARGE SCALE GENOMIC DNA]</scope>
    <source>
        <strain evidence="2">QSDP1</strain>
    </source>
</reference>
<protein>
    <submittedName>
        <fullName evidence="1">Uncharacterized protein</fullName>
    </submittedName>
</protein>
<accession>F0ZVB1</accession>
<dbReference type="Proteomes" id="UP000001064">
    <property type="component" value="Unassembled WGS sequence"/>
</dbReference>
<dbReference type="InParanoid" id="F0ZVB1"/>
<dbReference type="InterPro" id="IPR051904">
    <property type="entry name" value="UPF0746_actin_org"/>
</dbReference>
<dbReference type="PANTHER" id="PTHR32488">
    <property type="entry name" value="UPF0746 PROTEIN DDB_G0280785-RELATED"/>
    <property type="match status" value="1"/>
</dbReference>
<gene>
    <name evidence="1" type="ORF">DICPUDRAFT_82028</name>
</gene>